<comment type="caution">
    <text evidence="4">The sequence shown here is derived from an EMBL/GenBank/DDBJ whole genome shotgun (WGS) entry which is preliminary data.</text>
</comment>
<dbReference type="InterPro" id="IPR051796">
    <property type="entry name" value="ISF_SsuE-like"/>
</dbReference>
<accession>A0AA41UJB4</accession>
<dbReference type="SUPFAM" id="SSF52788">
    <property type="entry name" value="Phosphotyrosine protein phosphatases I"/>
    <property type="match status" value="1"/>
</dbReference>
<proteinExistence type="predicted"/>
<dbReference type="GO" id="GO:0016491">
    <property type="term" value="F:oxidoreductase activity"/>
    <property type="evidence" value="ECO:0007669"/>
    <property type="project" value="InterPro"/>
</dbReference>
<dbReference type="CDD" id="cd16345">
    <property type="entry name" value="LMWP_ArsC"/>
    <property type="match status" value="1"/>
</dbReference>
<sequence length="333" mass="36183">MRAIGLLGSPRKKGNTDQLLSLFMDRLAGLGMETQTIDVCRRHIEPCKELTVCETKGTCPIDDDMHKEIYGLLRDADLVILASPVFFYGVSAQLKALIDRCQTLWARKHLLKLNDSRHNLRRGFLLSVGATGGKQLFDGIHLTAKYFFDAVAARYAGSLTYRHIEKRGQIMELPSLAEDVAAAADQLADGLAGRPKVIFACRENAGRSRMAAAFARIHAGDRLDVISAGSAPAAAVNPVMVAAMAEKGIDMGFSTPRLLDGALDGSPPAALVTMGCGEACPHLPGTLRLDWDLPDPAGKEIDFVRQVRDTIEEKVIDFLNQHPDLPPKQTGEL</sequence>
<evidence type="ECO:0000259" key="3">
    <source>
        <dbReference type="SMART" id="SM00226"/>
    </source>
</evidence>
<dbReference type="InterPro" id="IPR036196">
    <property type="entry name" value="Ptyr_pPase_sf"/>
</dbReference>
<organism evidence="4 5">
    <name type="scientific">Desulfatitalea alkaliphila</name>
    <dbReference type="NCBI Taxonomy" id="2929485"/>
    <lineage>
        <taxon>Bacteria</taxon>
        <taxon>Pseudomonadati</taxon>
        <taxon>Thermodesulfobacteriota</taxon>
        <taxon>Desulfobacteria</taxon>
        <taxon>Desulfobacterales</taxon>
        <taxon>Desulfosarcinaceae</taxon>
        <taxon>Desulfatitalea</taxon>
    </lineage>
</organism>
<dbReference type="RefSeq" id="WP_246906900.1">
    <property type="nucleotide sequence ID" value="NZ_JALJRB010000009.1"/>
</dbReference>
<dbReference type="Gene3D" id="3.40.50.360">
    <property type="match status" value="1"/>
</dbReference>
<evidence type="ECO:0000313" key="4">
    <source>
        <dbReference type="EMBL" id="MCJ8500969.1"/>
    </source>
</evidence>
<dbReference type="AlphaFoldDB" id="A0AA41UJB4"/>
<keyword evidence="2" id="KW-0288">FMN</keyword>
<evidence type="ECO:0000256" key="1">
    <source>
        <dbReference type="ARBA" id="ARBA00022630"/>
    </source>
</evidence>
<dbReference type="Gene3D" id="3.40.50.2300">
    <property type="match status" value="1"/>
</dbReference>
<keyword evidence="5" id="KW-1185">Reference proteome</keyword>
<dbReference type="SMART" id="SM00226">
    <property type="entry name" value="LMWPc"/>
    <property type="match status" value="1"/>
</dbReference>
<dbReference type="PANTHER" id="PTHR43278:SF4">
    <property type="entry name" value="NAD(P)H-DEPENDENT FMN-CONTAINING OXIDOREDUCTASE YWQN-RELATED"/>
    <property type="match status" value="1"/>
</dbReference>
<dbReference type="Pfam" id="PF01451">
    <property type="entry name" value="LMWPc"/>
    <property type="match status" value="1"/>
</dbReference>
<dbReference type="InterPro" id="IPR023485">
    <property type="entry name" value="Ptyr_pPase"/>
</dbReference>
<dbReference type="Pfam" id="PF03358">
    <property type="entry name" value="FMN_red"/>
    <property type="match status" value="1"/>
</dbReference>
<dbReference type="EMBL" id="JALJRB010000009">
    <property type="protein sequence ID" value="MCJ8500969.1"/>
    <property type="molecule type" value="Genomic_DNA"/>
</dbReference>
<dbReference type="InterPro" id="IPR005025">
    <property type="entry name" value="FMN_Rdtase-like_dom"/>
</dbReference>
<reference evidence="4" key="1">
    <citation type="submission" date="2022-04" db="EMBL/GenBank/DDBJ databases">
        <title>Desulfatitalea alkaliphila sp. nov., a novel anaerobic sulfate-reducing bacterium isolated from terrestrial mud volcano, Taman Peninsula, Russia.</title>
        <authorList>
            <person name="Khomyakova M.A."/>
            <person name="Merkel A.Y."/>
            <person name="Slobodkin A.I."/>
        </authorList>
    </citation>
    <scope>NUCLEOTIDE SEQUENCE</scope>
    <source>
        <strain evidence="4">M08but</strain>
    </source>
</reference>
<keyword evidence="1" id="KW-0285">Flavoprotein</keyword>
<dbReference type="PANTHER" id="PTHR43278">
    <property type="entry name" value="NAD(P)H-DEPENDENT FMN-CONTAINING OXIDOREDUCTASE YWQN-RELATED"/>
    <property type="match status" value="1"/>
</dbReference>
<dbReference type="SUPFAM" id="SSF52218">
    <property type="entry name" value="Flavoproteins"/>
    <property type="match status" value="1"/>
</dbReference>
<dbReference type="InterPro" id="IPR029039">
    <property type="entry name" value="Flavoprotein-like_sf"/>
</dbReference>
<name>A0AA41UJB4_9BACT</name>
<feature type="domain" description="Phosphotyrosine protein phosphatase I" evidence="3">
    <location>
        <begin position="195"/>
        <end position="321"/>
    </location>
</feature>
<dbReference type="Proteomes" id="UP001165427">
    <property type="component" value="Unassembled WGS sequence"/>
</dbReference>
<evidence type="ECO:0000256" key="2">
    <source>
        <dbReference type="ARBA" id="ARBA00022643"/>
    </source>
</evidence>
<evidence type="ECO:0000313" key="5">
    <source>
        <dbReference type="Proteomes" id="UP001165427"/>
    </source>
</evidence>
<gene>
    <name evidence="4" type="ORF">MRX98_10330</name>
</gene>
<protein>
    <submittedName>
        <fullName evidence="4">NAD(P)H-dependent oxidoreductase</fullName>
    </submittedName>
</protein>